<dbReference type="Proteomes" id="UP000738517">
    <property type="component" value="Unassembled WGS sequence"/>
</dbReference>
<evidence type="ECO:0000313" key="2">
    <source>
        <dbReference type="Proteomes" id="UP000738517"/>
    </source>
</evidence>
<proteinExistence type="predicted"/>
<evidence type="ECO:0000313" key="1">
    <source>
        <dbReference type="EMBL" id="NBI54671.1"/>
    </source>
</evidence>
<reference evidence="1 2" key="1">
    <citation type="journal article" date="2017" name="Int. J. Syst. Evol. Microbiol.">
        <title>Photobacterium alginatilyticum sp. nov., a marine bacterium isolated from bottom seawater.</title>
        <authorList>
            <person name="Wang X."/>
            <person name="Wang Y."/>
            <person name="Yang X."/>
            <person name="Sun H."/>
            <person name="Li B."/>
            <person name="Zhang X.H."/>
        </authorList>
    </citation>
    <scope>NUCLEOTIDE SEQUENCE [LARGE SCALE GENOMIC DNA]</scope>
    <source>
        <strain evidence="1 2">P03D4</strain>
    </source>
</reference>
<organism evidence="1 2">
    <name type="scientific">Photobacterium alginatilyticum</name>
    <dbReference type="NCBI Taxonomy" id="1775171"/>
    <lineage>
        <taxon>Bacteria</taxon>
        <taxon>Pseudomonadati</taxon>
        <taxon>Pseudomonadota</taxon>
        <taxon>Gammaproteobacteria</taxon>
        <taxon>Vibrionales</taxon>
        <taxon>Vibrionaceae</taxon>
        <taxon>Photobacterium</taxon>
    </lineage>
</organism>
<keyword evidence="2" id="KW-1185">Reference proteome</keyword>
<comment type="caution">
    <text evidence="1">The sequence shown here is derived from an EMBL/GenBank/DDBJ whole genome shotgun (WGS) entry which is preliminary data.</text>
</comment>
<dbReference type="RefSeq" id="WP_160654943.1">
    <property type="nucleotide sequence ID" value="NZ_RSEJ01000022.1"/>
</dbReference>
<protein>
    <recommendedName>
        <fullName evidence="3">Antitermination protein</fullName>
    </recommendedName>
</protein>
<evidence type="ECO:0008006" key="3">
    <source>
        <dbReference type="Google" id="ProtNLM"/>
    </source>
</evidence>
<gene>
    <name evidence="1" type="ORF">EIZ48_19335</name>
</gene>
<accession>A0ABW9YMC9</accession>
<dbReference type="EMBL" id="RSEJ01000022">
    <property type="protein sequence ID" value="NBI54671.1"/>
    <property type="molecule type" value="Genomic_DNA"/>
</dbReference>
<sequence length="196" mass="22083">MKIEKLLGKFGMKGITYGPRTGGKALLSLDEQLAVVGISWKESPVGFHILFVECLSDRDSARELYQLTWLEAAKAMQKWRGVYPPKAIEALCLTAMAEATQQLGQLCPECNGAGRVTNKHRVTRKCPCCKEGRIEWTTETRFALFCQKLPITYSRFKRYSTVLEKLVEWLVGQRTAAVLALQGRVEREEAEVLEVA</sequence>
<name>A0ABW9YMC9_9GAMM</name>